<comment type="caution">
    <text evidence="6">The sequence shown here is derived from an EMBL/GenBank/DDBJ whole genome shotgun (WGS) entry which is preliminary data.</text>
</comment>
<keyword evidence="7" id="KW-1185">Reference proteome</keyword>
<keyword evidence="3" id="KW-0732">Signal</keyword>
<feature type="transmembrane region" description="Helical" evidence="2">
    <location>
        <begin position="455"/>
        <end position="474"/>
    </location>
</feature>
<feature type="transmembrane region" description="Helical" evidence="2">
    <location>
        <begin position="542"/>
        <end position="564"/>
    </location>
</feature>
<dbReference type="EMBL" id="JAPEVG010000036">
    <property type="protein sequence ID" value="KAJ8494421.1"/>
    <property type="molecule type" value="Genomic_DNA"/>
</dbReference>
<evidence type="ECO:0000259" key="5">
    <source>
        <dbReference type="Pfam" id="PF10355"/>
    </source>
</evidence>
<evidence type="ECO:0000256" key="1">
    <source>
        <dbReference type="SAM" id="MobiDB-lite"/>
    </source>
</evidence>
<dbReference type="AlphaFoldDB" id="A0AAD7U0G6"/>
<sequence>MRLPLRSPTLLVPFLALAALSATAAPSCSDEPSLDCVPGPSEQLLIPRDGGHDHGGHNHHAQPLTELKEDELPQTPPSYFWLDIKEPPADEKRYPGLMGLHALCMSLAFFGALPIGIALRSVKHAWHGVTVILFYTFIVLGLSSSALYRKLTPELYEGNKHGSQGYFFLACAVALSVLDVFSQILRLVTYVRAIRSGEDRFSFKTLWNYVILDRDEHLTGAETEYTNLVLEEPEELDDAELKAKDVEDEPLHVRRARIVEPIRTDIEMHQQDDHDETAQWANDVHRHRRTVSYPHSAASERTLFGAHSPQRSNDSLHEDEPVYPWQGKSKREVLRFVGRATFAVCERILVFAGFMQVVSGVVVYTGACRGGLINACLAHLIKGGIFWCYGLVTFARFLGSFSELGWAWNRAPRHHGKYPTAEFVESLVIFLYGISNTWMERFGANPGDPYTTKQMQHISIAVMFWFAGLVGMGIESKRIRRWLAAGATSAVPPSSRSQEAVAEPPSYVGSFNPFPALCIGITGAAMSAHFQTYLFQVQIHMVWGYLLSGFAVMRCLTYFFLWLGPPRSILPSRPPTEALASFLLACGGLEFMFSTEELTIAAMRQGHDDVMMFLNVGVAITCLAFCWTLFIVSFKGWLKSRHQVHMKFHGSV</sequence>
<proteinExistence type="predicted"/>
<accession>A0AAD7U0G6</accession>
<evidence type="ECO:0000313" key="7">
    <source>
        <dbReference type="Proteomes" id="UP001215151"/>
    </source>
</evidence>
<dbReference type="Pfam" id="PF10348">
    <property type="entry name" value="DUF2427"/>
    <property type="match status" value="1"/>
</dbReference>
<feature type="transmembrane region" description="Helical" evidence="2">
    <location>
        <begin position="379"/>
        <end position="398"/>
    </location>
</feature>
<feature type="transmembrane region" description="Helical" evidence="2">
    <location>
        <begin position="166"/>
        <end position="185"/>
    </location>
</feature>
<evidence type="ECO:0000256" key="3">
    <source>
        <dbReference type="SAM" id="SignalP"/>
    </source>
</evidence>
<dbReference type="InterPro" id="IPR018825">
    <property type="entry name" value="DUF2427"/>
</dbReference>
<dbReference type="PANTHER" id="PTHR31685">
    <property type="entry name" value="INTEGRAL MEMBRANE PROTEIN (AFU_ORTHOLOGUE AFUA_6G12730)-RELATED"/>
    <property type="match status" value="1"/>
</dbReference>
<feature type="transmembrane region" description="Helical" evidence="2">
    <location>
        <begin position="126"/>
        <end position="146"/>
    </location>
</feature>
<feature type="chain" id="PRO_5042100241" description="Cytoplasmic protein" evidence="3">
    <location>
        <begin position="25"/>
        <end position="652"/>
    </location>
</feature>
<feature type="domain" description="Protein YTP1-like C-terminal" evidence="5">
    <location>
        <begin position="353"/>
        <end position="635"/>
    </location>
</feature>
<evidence type="ECO:0000313" key="6">
    <source>
        <dbReference type="EMBL" id="KAJ8494421.1"/>
    </source>
</evidence>
<keyword evidence="2" id="KW-1133">Transmembrane helix</keyword>
<gene>
    <name evidence="6" type="ORF">ONZ51_g2324</name>
</gene>
<organism evidence="6 7">
    <name type="scientific">Trametes cubensis</name>
    <dbReference type="NCBI Taxonomy" id="1111947"/>
    <lineage>
        <taxon>Eukaryota</taxon>
        <taxon>Fungi</taxon>
        <taxon>Dikarya</taxon>
        <taxon>Basidiomycota</taxon>
        <taxon>Agaricomycotina</taxon>
        <taxon>Agaricomycetes</taxon>
        <taxon>Polyporales</taxon>
        <taxon>Polyporaceae</taxon>
        <taxon>Trametes</taxon>
    </lineage>
</organism>
<reference evidence="6" key="1">
    <citation type="submission" date="2022-11" db="EMBL/GenBank/DDBJ databases">
        <title>Genome Sequence of Cubamyces cubensis.</title>
        <authorList>
            <person name="Buettner E."/>
        </authorList>
    </citation>
    <scope>NUCLEOTIDE SEQUENCE</scope>
    <source>
        <strain evidence="6">MPL-01</strain>
    </source>
</reference>
<feature type="transmembrane region" description="Helical" evidence="2">
    <location>
        <begin position="98"/>
        <end position="119"/>
    </location>
</feature>
<name>A0AAD7U0G6_9APHY</name>
<feature type="transmembrane region" description="Helical" evidence="2">
    <location>
        <begin position="613"/>
        <end position="638"/>
    </location>
</feature>
<evidence type="ECO:0000259" key="4">
    <source>
        <dbReference type="Pfam" id="PF10348"/>
    </source>
</evidence>
<keyword evidence="2" id="KW-0812">Transmembrane</keyword>
<evidence type="ECO:0000256" key="2">
    <source>
        <dbReference type="SAM" id="Phobius"/>
    </source>
</evidence>
<feature type="signal peptide" evidence="3">
    <location>
        <begin position="1"/>
        <end position="24"/>
    </location>
</feature>
<dbReference type="InterPro" id="IPR018827">
    <property type="entry name" value="YTP1_C"/>
</dbReference>
<keyword evidence="2" id="KW-0472">Membrane</keyword>
<evidence type="ECO:0008006" key="8">
    <source>
        <dbReference type="Google" id="ProtNLM"/>
    </source>
</evidence>
<feature type="transmembrane region" description="Helical" evidence="2">
    <location>
        <begin position="576"/>
        <end position="593"/>
    </location>
</feature>
<dbReference type="Pfam" id="PF10355">
    <property type="entry name" value="Ytp1"/>
    <property type="match status" value="1"/>
</dbReference>
<dbReference type="PANTHER" id="PTHR31685:SF3">
    <property type="entry name" value="INTEGRAL MEMBRANE PROTEIN (AFU_ORTHOLOGUE AFUA_6G12730)"/>
    <property type="match status" value="1"/>
</dbReference>
<dbReference type="Proteomes" id="UP001215151">
    <property type="component" value="Unassembled WGS sequence"/>
</dbReference>
<protein>
    <recommendedName>
        <fullName evidence="8">Cytoplasmic protein</fullName>
    </recommendedName>
</protein>
<feature type="transmembrane region" description="Helical" evidence="2">
    <location>
        <begin position="418"/>
        <end position="435"/>
    </location>
</feature>
<feature type="region of interest" description="Disordered" evidence="1">
    <location>
        <begin position="47"/>
        <end position="66"/>
    </location>
</feature>
<feature type="domain" description="DUF2427" evidence="4">
    <location>
        <begin position="94"/>
        <end position="183"/>
    </location>
</feature>
<feature type="transmembrane region" description="Helical" evidence="2">
    <location>
        <begin position="348"/>
        <end position="367"/>
    </location>
</feature>